<dbReference type="RefSeq" id="WP_096332022.1">
    <property type="nucleotide sequence ID" value="NZ_FOMX01000014.1"/>
</dbReference>
<keyword evidence="3" id="KW-1185">Reference proteome</keyword>
<dbReference type="STRING" id="54.SAMN02745121_04370"/>
<accession>A0A1I2AUM7</accession>
<evidence type="ECO:0000313" key="2">
    <source>
        <dbReference type="EMBL" id="SFE47278.1"/>
    </source>
</evidence>
<dbReference type="AlphaFoldDB" id="A0A1I2AUM7"/>
<evidence type="ECO:0000259" key="1">
    <source>
        <dbReference type="Pfam" id="PF20032"/>
    </source>
</evidence>
<gene>
    <name evidence="2" type="ORF">SAMN02745121_04370</name>
</gene>
<dbReference type="OrthoDB" id="8066319at2"/>
<protein>
    <recommendedName>
        <fullName evidence="1">ADYC domain-containing protein</fullName>
    </recommendedName>
</protein>
<reference evidence="3" key="1">
    <citation type="submission" date="2016-10" db="EMBL/GenBank/DDBJ databases">
        <authorList>
            <person name="Varghese N."/>
            <person name="Submissions S."/>
        </authorList>
    </citation>
    <scope>NUCLEOTIDE SEQUENCE [LARGE SCALE GENOMIC DNA]</scope>
    <source>
        <strain evidence="3">ATCC 25963</strain>
    </source>
</reference>
<dbReference type="Proteomes" id="UP000199400">
    <property type="component" value="Unassembled WGS sequence"/>
</dbReference>
<name>A0A1I2AUM7_9BACT</name>
<feature type="domain" description="ADYC" evidence="1">
    <location>
        <begin position="121"/>
        <end position="286"/>
    </location>
</feature>
<dbReference type="InterPro" id="IPR045426">
    <property type="entry name" value="ADYC"/>
</dbReference>
<sequence length="323" mass="34789">MPSFDRTSSLAHLTDFTARLSALAVGLGLAVACDRDDLVSANGADAVEFRTCLPGSCQPGCICPGNGSILTMGSYSAIDLNGQFFENAILQGMTLEGSAVTNFSAPAGMPQGTHQGVLKSGEDLIGMKFFITEGERRRTFQLVFVDEDDSELPAHRVMFNEIDVGPMCWTEEGEADWVSLIEDVWWDPSGARNERPNTLTFACNRGAIAKAIHAWTYNVYHDAIVPYHQAAVRMIRADYCGDGEAFTEAGTMISWSDTLFHPDNGFGPIEAVWDEHGAVCLNTPRLVPRADVEAHCGPIPTCAGVDELADIDALGGLVLSRAP</sequence>
<dbReference type="EMBL" id="FOMX01000014">
    <property type="protein sequence ID" value="SFE47278.1"/>
    <property type="molecule type" value="Genomic_DNA"/>
</dbReference>
<dbReference type="Pfam" id="PF20032">
    <property type="entry name" value="ADYC"/>
    <property type="match status" value="1"/>
</dbReference>
<evidence type="ECO:0000313" key="3">
    <source>
        <dbReference type="Proteomes" id="UP000199400"/>
    </source>
</evidence>
<dbReference type="PROSITE" id="PS51257">
    <property type="entry name" value="PROKAR_LIPOPROTEIN"/>
    <property type="match status" value="1"/>
</dbReference>
<organism evidence="2 3">
    <name type="scientific">Nannocystis exedens</name>
    <dbReference type="NCBI Taxonomy" id="54"/>
    <lineage>
        <taxon>Bacteria</taxon>
        <taxon>Pseudomonadati</taxon>
        <taxon>Myxococcota</taxon>
        <taxon>Polyangia</taxon>
        <taxon>Nannocystales</taxon>
        <taxon>Nannocystaceae</taxon>
        <taxon>Nannocystis</taxon>
    </lineage>
</organism>
<proteinExistence type="predicted"/>